<organism evidence="1 2">
    <name type="scientific">Virgisporangium aurantiacum</name>
    <dbReference type="NCBI Taxonomy" id="175570"/>
    <lineage>
        <taxon>Bacteria</taxon>
        <taxon>Bacillati</taxon>
        <taxon>Actinomycetota</taxon>
        <taxon>Actinomycetes</taxon>
        <taxon>Micromonosporales</taxon>
        <taxon>Micromonosporaceae</taxon>
        <taxon>Virgisporangium</taxon>
    </lineage>
</organism>
<dbReference type="EMBL" id="BOPG01000098">
    <property type="protein sequence ID" value="GIJ63551.1"/>
    <property type="molecule type" value="Genomic_DNA"/>
</dbReference>
<evidence type="ECO:0000313" key="2">
    <source>
        <dbReference type="Proteomes" id="UP000612585"/>
    </source>
</evidence>
<dbReference type="Gene3D" id="2.180.10.10">
    <property type="entry name" value="RHS repeat-associated core"/>
    <property type="match status" value="1"/>
</dbReference>
<dbReference type="AlphaFoldDB" id="A0A8J4E6L4"/>
<keyword evidence="2" id="KW-1185">Reference proteome</keyword>
<comment type="caution">
    <text evidence="1">The sequence shown here is derived from an EMBL/GenBank/DDBJ whole genome shotgun (WGS) entry which is preliminary data.</text>
</comment>
<gene>
    <name evidence="1" type="ORF">Vau01_110670</name>
</gene>
<reference evidence="1" key="1">
    <citation type="submission" date="2021-01" db="EMBL/GenBank/DDBJ databases">
        <title>Whole genome shotgun sequence of Virgisporangium aurantiacum NBRC 16421.</title>
        <authorList>
            <person name="Komaki H."/>
            <person name="Tamura T."/>
        </authorList>
    </citation>
    <scope>NUCLEOTIDE SEQUENCE</scope>
    <source>
        <strain evidence="1">NBRC 16421</strain>
    </source>
</reference>
<protein>
    <recommendedName>
        <fullName evidence="3">RHS repeat protein</fullName>
    </recommendedName>
</protein>
<dbReference type="Proteomes" id="UP000612585">
    <property type="component" value="Unassembled WGS sequence"/>
</dbReference>
<dbReference type="RefSeq" id="WP_204010326.1">
    <property type="nucleotide sequence ID" value="NZ_BOPG01000098.1"/>
</dbReference>
<evidence type="ECO:0000313" key="1">
    <source>
        <dbReference type="EMBL" id="GIJ63551.1"/>
    </source>
</evidence>
<sequence>MCCQVKCQREAAYISATAYDTLGRVDTLTLGAGTKRVQLRTRMDPATGRLAENRVSLESQTTPGTFVPQIPENYSYDPAGNVTAIREDDGGGNLVSNQCFAYDRLRQLTEAWTTTASATCQTTPTQAGRGVPRILGRMFCLRGSDLCLRSVAGWRTSS</sequence>
<proteinExistence type="predicted"/>
<accession>A0A8J4E6L4</accession>
<evidence type="ECO:0008006" key="3">
    <source>
        <dbReference type="Google" id="ProtNLM"/>
    </source>
</evidence>
<name>A0A8J4E6L4_9ACTN</name>